<dbReference type="PANTHER" id="PTHR33055">
    <property type="entry name" value="TRANSPOSASE FOR INSERTION SEQUENCE ELEMENT IS1111A"/>
    <property type="match status" value="1"/>
</dbReference>
<reference evidence="3 4" key="1">
    <citation type="journal article" date="2020" name="Front. Microbiol.">
        <title>Single-cell genomics of novel Actinobacteria with the Wood-Ljungdahl pathway discovered in a serpentinizing system.</title>
        <authorList>
            <person name="Merino N."/>
            <person name="Kawai M."/>
            <person name="Boyd E.S."/>
            <person name="Colman D.R."/>
            <person name="McGlynn S.E."/>
            <person name="Nealson K.H."/>
            <person name="Kurokawa K."/>
            <person name="Hongoh Y."/>
        </authorList>
    </citation>
    <scope>NUCLEOTIDE SEQUENCE [LARGE SCALE GENOMIC DNA]</scope>
    <source>
        <strain evidence="3 4">S47</strain>
    </source>
</reference>
<protein>
    <recommendedName>
        <fullName evidence="2">Transposase IS110-like N-terminal domain-containing protein</fullName>
    </recommendedName>
</protein>
<dbReference type="InterPro" id="IPR047650">
    <property type="entry name" value="Transpos_IS110"/>
</dbReference>
<gene>
    <name evidence="3" type="ORF">HKBW3S47_01042</name>
</gene>
<evidence type="ECO:0000259" key="2">
    <source>
        <dbReference type="Pfam" id="PF01548"/>
    </source>
</evidence>
<dbReference type="InterPro" id="IPR002525">
    <property type="entry name" value="Transp_IS110-like_N"/>
</dbReference>
<dbReference type="AlphaFoldDB" id="A0A6V8Q4B0"/>
<sequence>MEVVYSRCAGLDVHKKTVVACVLIREGAQVQKEIRTFSIMTSDLLVLHDWLLAHGVREVAMESTGIYWKPIFNLLEASFRVLLVNAAHIKAVPGRKTDVKDCEWIAELLSYGLLKASFIPPKPIRELRDLTRYRKSLIDERVREVNRLHKLLESANIKLSSVATDVMGKLSVNPVATRKCGVPGGSACEGDRGRCPSPGVGNGCVDPAFPALGSVQPGSSYQRGSRYRGTAPVRQRFPAEQAGSRSGSASPLASAWRRRPERGRPGSGN</sequence>
<feature type="region of interest" description="Disordered" evidence="1">
    <location>
        <begin position="215"/>
        <end position="269"/>
    </location>
</feature>
<dbReference type="GO" id="GO:0006313">
    <property type="term" value="P:DNA transposition"/>
    <property type="evidence" value="ECO:0007669"/>
    <property type="project" value="InterPro"/>
</dbReference>
<comment type="caution">
    <text evidence="3">The sequence shown here is derived from an EMBL/GenBank/DDBJ whole genome shotgun (WGS) entry which is preliminary data.</text>
</comment>
<dbReference type="EMBL" id="BLSD01000046">
    <property type="protein sequence ID" value="GFP39343.1"/>
    <property type="molecule type" value="Genomic_DNA"/>
</dbReference>
<evidence type="ECO:0000256" key="1">
    <source>
        <dbReference type="SAM" id="MobiDB-lite"/>
    </source>
</evidence>
<dbReference type="NCBIfam" id="NF033542">
    <property type="entry name" value="transpos_IS110"/>
    <property type="match status" value="1"/>
</dbReference>
<dbReference type="GO" id="GO:0004803">
    <property type="term" value="F:transposase activity"/>
    <property type="evidence" value="ECO:0007669"/>
    <property type="project" value="InterPro"/>
</dbReference>
<accession>A0A6V8Q4B0</accession>
<proteinExistence type="predicted"/>
<organism evidence="3 4">
    <name type="scientific">Candidatus Hakubella thermalkaliphila</name>
    <dbReference type="NCBI Taxonomy" id="2754717"/>
    <lineage>
        <taxon>Bacteria</taxon>
        <taxon>Bacillati</taxon>
        <taxon>Actinomycetota</taxon>
        <taxon>Actinomycetota incertae sedis</taxon>
        <taxon>Candidatus Hakubellales</taxon>
        <taxon>Candidatus Hakubellaceae</taxon>
        <taxon>Candidatus Hakubella</taxon>
    </lineage>
</organism>
<name>A0A6V8Q4B0_9ACTN</name>
<dbReference type="Pfam" id="PF01548">
    <property type="entry name" value="DEDD_Tnp_IS110"/>
    <property type="match status" value="1"/>
</dbReference>
<evidence type="ECO:0000313" key="4">
    <source>
        <dbReference type="Proteomes" id="UP000569018"/>
    </source>
</evidence>
<feature type="domain" description="Transposase IS110-like N-terminal" evidence="2">
    <location>
        <begin position="9"/>
        <end position="155"/>
    </location>
</feature>
<dbReference type="Proteomes" id="UP000569018">
    <property type="component" value="Unassembled WGS sequence"/>
</dbReference>
<evidence type="ECO:0000313" key="3">
    <source>
        <dbReference type="EMBL" id="GFP39343.1"/>
    </source>
</evidence>
<dbReference type="GO" id="GO:0003677">
    <property type="term" value="F:DNA binding"/>
    <property type="evidence" value="ECO:0007669"/>
    <property type="project" value="InterPro"/>
</dbReference>